<dbReference type="SMART" id="SM00829">
    <property type="entry name" value="PKS_ER"/>
    <property type="match status" value="1"/>
</dbReference>
<evidence type="ECO:0000256" key="2">
    <source>
        <dbReference type="ARBA" id="ARBA00023002"/>
    </source>
</evidence>
<dbReference type="InterPro" id="IPR011032">
    <property type="entry name" value="GroES-like_sf"/>
</dbReference>
<keyword evidence="5" id="KW-1185">Reference proteome</keyword>
<keyword evidence="1" id="KW-0521">NADP</keyword>
<dbReference type="SUPFAM" id="SSF50129">
    <property type="entry name" value="GroES-like"/>
    <property type="match status" value="1"/>
</dbReference>
<dbReference type="PANTHER" id="PTHR48106">
    <property type="entry name" value="QUINONE OXIDOREDUCTASE PIG3-RELATED"/>
    <property type="match status" value="1"/>
</dbReference>
<name>A0ABT0ZYE8_9PSEU</name>
<dbReference type="EMBL" id="JAGSOV010000023">
    <property type="protein sequence ID" value="MCO1655713.1"/>
    <property type="molecule type" value="Genomic_DNA"/>
</dbReference>
<dbReference type="Gene3D" id="3.90.180.10">
    <property type="entry name" value="Medium-chain alcohol dehydrogenases, catalytic domain"/>
    <property type="match status" value="1"/>
</dbReference>
<evidence type="ECO:0000259" key="3">
    <source>
        <dbReference type="SMART" id="SM00829"/>
    </source>
</evidence>
<feature type="domain" description="Enoyl reductase (ER)" evidence="3">
    <location>
        <begin position="10"/>
        <end position="316"/>
    </location>
</feature>
<sequence length="318" mass="32418">MTAIGFASTGGPEVMERFELPVPEPGPGEVRIRTTATAVNPTDTMYRLTGPRPEEGLAPPWIPGMELAGVVDAVGPVIDDDAAGWAVGQRVMAIVMPRRQLGGSYAELVVVPADAVAAVPDAVSDAQACTLPMNGLTVVSALAHLALSPGDILGVTGGAGAVGGYAIELGKHAGLRVVADAKPADRALVEGLGADVVVPASRDAAEETAAFREAVPDGVDGLIDAAVLDAAALGIVRDGGALATVRFWAGPTERGIRIHPVMVRDHLRDGAGIARLADLVLAGRLTPRVADALPAAHAADAHRRLEAGGVRGRLVLTF</sequence>
<comment type="caution">
    <text evidence="4">The sequence shown here is derived from an EMBL/GenBank/DDBJ whole genome shotgun (WGS) entry which is preliminary data.</text>
</comment>
<dbReference type="Proteomes" id="UP001165283">
    <property type="component" value="Unassembled WGS sequence"/>
</dbReference>
<dbReference type="InterPro" id="IPR036291">
    <property type="entry name" value="NAD(P)-bd_dom_sf"/>
</dbReference>
<gene>
    <name evidence="4" type="ORF">KDL28_11685</name>
</gene>
<dbReference type="InterPro" id="IPR013154">
    <property type="entry name" value="ADH-like_N"/>
</dbReference>
<accession>A0ABT0ZYE8</accession>
<dbReference type="Gene3D" id="3.40.50.720">
    <property type="entry name" value="NAD(P)-binding Rossmann-like Domain"/>
    <property type="match status" value="1"/>
</dbReference>
<keyword evidence="2" id="KW-0560">Oxidoreductase</keyword>
<dbReference type="InterPro" id="IPR020843">
    <property type="entry name" value="ER"/>
</dbReference>
<evidence type="ECO:0000313" key="4">
    <source>
        <dbReference type="EMBL" id="MCO1655713.1"/>
    </source>
</evidence>
<dbReference type="Pfam" id="PF08240">
    <property type="entry name" value="ADH_N"/>
    <property type="match status" value="1"/>
</dbReference>
<evidence type="ECO:0000256" key="1">
    <source>
        <dbReference type="ARBA" id="ARBA00022857"/>
    </source>
</evidence>
<organism evidence="4 5">
    <name type="scientific">Pseudonocardia humida</name>
    <dbReference type="NCBI Taxonomy" id="2800819"/>
    <lineage>
        <taxon>Bacteria</taxon>
        <taxon>Bacillati</taxon>
        <taxon>Actinomycetota</taxon>
        <taxon>Actinomycetes</taxon>
        <taxon>Pseudonocardiales</taxon>
        <taxon>Pseudonocardiaceae</taxon>
        <taxon>Pseudonocardia</taxon>
    </lineage>
</organism>
<dbReference type="SUPFAM" id="SSF51735">
    <property type="entry name" value="NAD(P)-binding Rossmann-fold domains"/>
    <property type="match status" value="1"/>
</dbReference>
<protein>
    <submittedName>
        <fullName evidence="4">Zinc-binding dehydrogenase</fullName>
    </submittedName>
</protein>
<dbReference type="Pfam" id="PF13602">
    <property type="entry name" value="ADH_zinc_N_2"/>
    <property type="match status" value="1"/>
</dbReference>
<dbReference type="PANTHER" id="PTHR48106:SF18">
    <property type="entry name" value="QUINONE OXIDOREDUCTASE PIG3"/>
    <property type="match status" value="1"/>
</dbReference>
<evidence type="ECO:0000313" key="5">
    <source>
        <dbReference type="Proteomes" id="UP001165283"/>
    </source>
</evidence>
<reference evidence="4" key="1">
    <citation type="submission" date="2021-04" db="EMBL/GenBank/DDBJ databases">
        <title>Pseudonocardia sp. nov., isolated from sandy soil of mangrove forest.</title>
        <authorList>
            <person name="Zan Z."/>
            <person name="Huang R."/>
            <person name="Liu W."/>
        </authorList>
    </citation>
    <scope>NUCLEOTIDE SEQUENCE</scope>
    <source>
        <strain evidence="4">S2-4</strain>
    </source>
</reference>
<proteinExistence type="predicted"/>